<dbReference type="RefSeq" id="YP_010841439.1">
    <property type="nucleotide sequence ID" value="NC_079139.1"/>
</dbReference>
<accession>A0ABM7NRQ3</accession>
<name>A0ABM7NRQ3_9VIRU</name>
<protein>
    <submittedName>
        <fullName evidence="2">Uncharacterized protein</fullName>
    </submittedName>
</protein>
<organism evidence="2 3">
    <name type="scientific">Cotonvirus japonicus</name>
    <dbReference type="NCBI Taxonomy" id="2811091"/>
    <lineage>
        <taxon>Viruses</taxon>
        <taxon>Varidnaviria</taxon>
        <taxon>Bamfordvirae</taxon>
        <taxon>Nucleocytoviricota</taxon>
        <taxon>Megaviricetes</taxon>
        <taxon>Imitervirales</taxon>
        <taxon>Mimiviridae</taxon>
        <taxon>Megamimivirinae</taxon>
        <taxon>Cotonvirus</taxon>
        <taxon>Cotonvirus japonicum</taxon>
    </lineage>
</organism>
<reference evidence="2 3" key="1">
    <citation type="submission" date="2021-02" db="EMBL/GenBank/DDBJ databases">
        <title>Cotonvirus japonicus, which uses Golgi apparatus of host cells for its virion factory, phylogenetically links tailed tupanvirus and icosahedral mimivirus.</title>
        <authorList>
            <person name="Takahashi H."/>
            <person name="Fukaya S."/>
            <person name="Song C."/>
            <person name="Murata K."/>
            <person name="Takemura M."/>
        </authorList>
    </citation>
    <scope>NUCLEOTIDE SEQUENCE [LARGE SCALE GENOMIC DNA]</scope>
</reference>
<dbReference type="InterPro" id="IPR045365">
    <property type="entry name" value="DUF5884"/>
</dbReference>
<dbReference type="EMBL" id="AP024483">
    <property type="protein sequence ID" value="BCS82831.1"/>
    <property type="molecule type" value="Genomic_DNA"/>
</dbReference>
<dbReference type="Proteomes" id="UP001321479">
    <property type="component" value="Segment"/>
</dbReference>
<evidence type="ECO:0000313" key="3">
    <source>
        <dbReference type="Proteomes" id="UP001321479"/>
    </source>
</evidence>
<proteinExistence type="predicted"/>
<keyword evidence="3" id="KW-1185">Reference proteome</keyword>
<feature type="coiled-coil region" evidence="1">
    <location>
        <begin position="9"/>
        <end position="36"/>
    </location>
</feature>
<dbReference type="GeneID" id="80558036"/>
<keyword evidence="1" id="KW-0175">Coiled coil</keyword>
<evidence type="ECO:0000313" key="2">
    <source>
        <dbReference type="EMBL" id="BCS82831.1"/>
    </source>
</evidence>
<sequence>MENIIKQIKKLNKNELKKLKDVIIEQENEIESQELILQIVPDIFRDKINSLSFDTNYRGDGFDEYKHINGCSHIIFDNGLTIDTDYDIHSSNNWNTGIVEIILNKEITPIFYECKNHNKRPNTIILQLDKKFLNILDRLNLEHNTYNKKMLGLLINNIISKTQTTCDDETDCYDINAIDIDNVKKLNTKKSLRKKKYMIYSDYKNSSIRFKFVNKPIDDNSE</sequence>
<evidence type="ECO:0000256" key="1">
    <source>
        <dbReference type="SAM" id="Coils"/>
    </source>
</evidence>
<dbReference type="Pfam" id="PF19231">
    <property type="entry name" value="DUF5884"/>
    <property type="match status" value="1"/>
</dbReference>